<dbReference type="InterPro" id="IPR036259">
    <property type="entry name" value="MFS_trans_sf"/>
</dbReference>
<proteinExistence type="predicted"/>
<dbReference type="InterPro" id="IPR011701">
    <property type="entry name" value="MFS"/>
</dbReference>
<dbReference type="GO" id="GO:0016020">
    <property type="term" value="C:membrane"/>
    <property type="evidence" value="ECO:0007669"/>
    <property type="project" value="UniProtKB-SubCell"/>
</dbReference>
<dbReference type="SUPFAM" id="SSF103473">
    <property type="entry name" value="MFS general substrate transporter"/>
    <property type="match status" value="4"/>
</dbReference>
<feature type="transmembrane region" description="Helical" evidence="5">
    <location>
        <begin position="255"/>
        <end position="279"/>
    </location>
</feature>
<feature type="transmembrane region" description="Helical" evidence="5">
    <location>
        <begin position="343"/>
        <end position="367"/>
    </location>
</feature>
<feature type="transmembrane region" description="Helical" evidence="5">
    <location>
        <begin position="462"/>
        <end position="483"/>
    </location>
</feature>
<reference evidence="7" key="2">
    <citation type="journal article" date="2020" name="BMC">
        <title>Leishmania infection induces a limited differential gene expression in the sand fly midgut.</title>
        <authorList>
            <person name="Coutinho-Abreu I.V."/>
            <person name="Serafim T.D."/>
            <person name="Meneses C."/>
            <person name="Kamhawi S."/>
            <person name="Oliveira F."/>
            <person name="Valenzuela J.G."/>
        </authorList>
    </citation>
    <scope>NUCLEOTIDE SEQUENCE</scope>
    <source>
        <strain evidence="7">Jacobina</strain>
        <tissue evidence="7">Midgut</tissue>
    </source>
</reference>
<dbReference type="GO" id="GO:0022857">
    <property type="term" value="F:transmembrane transporter activity"/>
    <property type="evidence" value="ECO:0007669"/>
    <property type="project" value="InterPro"/>
</dbReference>
<evidence type="ECO:0000259" key="6">
    <source>
        <dbReference type="PROSITE" id="PS50850"/>
    </source>
</evidence>
<accession>A0A1B0CGB7</accession>
<evidence type="ECO:0000256" key="4">
    <source>
        <dbReference type="ARBA" id="ARBA00023136"/>
    </source>
</evidence>
<feature type="transmembrane region" description="Helical" evidence="5">
    <location>
        <begin position="591"/>
        <end position="610"/>
    </location>
</feature>
<evidence type="ECO:0000313" key="8">
    <source>
        <dbReference type="EnsemblMetazoa" id="LLOJ003418-PA"/>
    </source>
</evidence>
<organism evidence="8 9">
    <name type="scientific">Lutzomyia longipalpis</name>
    <name type="common">Sand fly</name>
    <dbReference type="NCBI Taxonomy" id="7200"/>
    <lineage>
        <taxon>Eukaryota</taxon>
        <taxon>Metazoa</taxon>
        <taxon>Ecdysozoa</taxon>
        <taxon>Arthropoda</taxon>
        <taxon>Hexapoda</taxon>
        <taxon>Insecta</taxon>
        <taxon>Pterygota</taxon>
        <taxon>Neoptera</taxon>
        <taxon>Endopterygota</taxon>
        <taxon>Diptera</taxon>
        <taxon>Nematocera</taxon>
        <taxon>Psychodoidea</taxon>
        <taxon>Psychodidae</taxon>
        <taxon>Lutzomyia</taxon>
        <taxon>Lutzomyia</taxon>
    </lineage>
</organism>
<feature type="transmembrane region" description="Helical" evidence="5">
    <location>
        <begin position="495"/>
        <end position="515"/>
    </location>
</feature>
<dbReference type="EMBL" id="AJWK01010987">
    <property type="status" value="NOT_ANNOTATED_CDS"/>
    <property type="molecule type" value="Genomic_DNA"/>
</dbReference>
<feature type="transmembrane region" description="Helical" evidence="5">
    <location>
        <begin position="423"/>
        <end position="442"/>
    </location>
</feature>
<dbReference type="PROSITE" id="PS50850">
    <property type="entry name" value="MFS"/>
    <property type="match status" value="1"/>
</dbReference>
<dbReference type="VEuPathDB" id="VectorBase:LLONM1_005528"/>
<dbReference type="Proteomes" id="UP000092461">
    <property type="component" value="Unassembled WGS sequence"/>
</dbReference>
<protein>
    <submittedName>
        <fullName evidence="7">Putative permease of the major facilitator superfamily protein</fullName>
    </submittedName>
</protein>
<dbReference type="EMBL" id="GITU01006583">
    <property type="protein sequence ID" value="MBC1175286.1"/>
    <property type="molecule type" value="Transcribed_RNA"/>
</dbReference>
<dbReference type="Gene3D" id="1.20.1250.20">
    <property type="entry name" value="MFS general substrate transporter like domains"/>
    <property type="match status" value="4"/>
</dbReference>
<keyword evidence="2 5" id="KW-0812">Transmembrane</keyword>
<feature type="transmembrane region" description="Helical" evidence="5">
    <location>
        <begin position="565"/>
        <end position="585"/>
    </location>
</feature>
<evidence type="ECO:0000313" key="7">
    <source>
        <dbReference type="EMBL" id="MBC1175286.1"/>
    </source>
</evidence>
<evidence type="ECO:0000256" key="3">
    <source>
        <dbReference type="ARBA" id="ARBA00022989"/>
    </source>
</evidence>
<feature type="domain" description="Major facilitator superfamily (MFS) profile" evidence="6">
    <location>
        <begin position="427"/>
        <end position="611"/>
    </location>
</feature>
<name>A0A1B0CGB7_LUTLO</name>
<keyword evidence="4 5" id="KW-0472">Membrane</keyword>
<dbReference type="EnsemblMetazoa" id="LLOJ003418-RA">
    <property type="protein sequence ID" value="LLOJ003418-PA"/>
    <property type="gene ID" value="LLOJ003418"/>
</dbReference>
<feature type="transmembrane region" description="Helical" evidence="5">
    <location>
        <begin position="285"/>
        <end position="304"/>
    </location>
</feature>
<feature type="transmembrane region" description="Helical" evidence="5">
    <location>
        <begin position="535"/>
        <end position="553"/>
    </location>
</feature>
<feature type="transmembrane region" description="Helical" evidence="5">
    <location>
        <begin position="147"/>
        <end position="166"/>
    </location>
</feature>
<evidence type="ECO:0000256" key="2">
    <source>
        <dbReference type="ARBA" id="ARBA00022692"/>
    </source>
</evidence>
<evidence type="ECO:0000256" key="1">
    <source>
        <dbReference type="ARBA" id="ARBA00004141"/>
    </source>
</evidence>
<dbReference type="VEuPathDB" id="VectorBase:LLOJ003418"/>
<feature type="transmembrane region" description="Helical" evidence="5">
    <location>
        <begin position="33"/>
        <end position="59"/>
    </location>
</feature>
<dbReference type="AlphaFoldDB" id="A0A1B0CGB7"/>
<keyword evidence="3 5" id="KW-1133">Transmembrane helix</keyword>
<keyword evidence="9" id="KW-1185">Reference proteome</keyword>
<feature type="transmembrane region" description="Helical" evidence="5">
    <location>
        <begin position="387"/>
        <end position="411"/>
    </location>
</feature>
<feature type="transmembrane region" description="Helical" evidence="5">
    <location>
        <begin position="222"/>
        <end position="243"/>
    </location>
</feature>
<dbReference type="Pfam" id="PF07690">
    <property type="entry name" value="MFS_1"/>
    <property type="match status" value="3"/>
</dbReference>
<reference evidence="8" key="3">
    <citation type="submission" date="2020-05" db="UniProtKB">
        <authorList>
            <consortium name="EnsemblMetazoa"/>
        </authorList>
    </citation>
    <scope>IDENTIFICATION</scope>
    <source>
        <strain evidence="8">Jacobina</strain>
    </source>
</reference>
<dbReference type="PANTHER" id="PTHR11662:SF399">
    <property type="entry name" value="FI19708P1-RELATED"/>
    <property type="match status" value="1"/>
</dbReference>
<sequence length="611" mass="67142">MTVEDIPKQGDEAERAESYRHIRWLDVLEDKTVFVFGVGGSALMALLTPVAASFSIYMLMTVRILEGLFEGINFPSMHALLSRWAPVYERSRMASFCIAGINPLDLAPNHASVIFGISNTIANIPGIISPLLAGAIVTDKAREQWQIVFFIVVAINVIGCLVYWFFAKGELQQWAQTSSDCIATSQDRHKIEEKSADNEKSYSMENEGDVSEDVVLWKRKRYLVFILTCVGFGPCYPALLALVTRWVPIQERTSMISLALFGLMLGSVITLPITGAITVTFGWQSASHILGACGLIWAVLYGIMVKAGPEVDSHCSEKEKKFILQNLKGVSVGKKYKIPWKGILTSPAVWSIGIVCFAQMLGSSIFLSQLPRFFTDIMKLNIDDASYLSAIPFIFLCVTMLFSGIVVDMVIRKKILEVRQTRRYFTLFAFFLEGSFVVAASQSTDKISFITYLTIGVMWEPLAISCATVNVVDLCPVSAPIILSMTATLSGSAGIIAPILVLGFGAGIAAIFTFLTPSIAHLGYPWLMTTRAIEGLLQGASQPASLWILTRWAPKYERSRMIGMTLFGIYVGSVAALPMTGALIVNFGWRTVSYVFGSSSLLLAILYLIVM</sequence>
<dbReference type="PANTHER" id="PTHR11662">
    <property type="entry name" value="SOLUTE CARRIER FAMILY 17"/>
    <property type="match status" value="1"/>
</dbReference>
<reference evidence="9" key="1">
    <citation type="submission" date="2012-05" db="EMBL/GenBank/DDBJ databases">
        <title>Whole Genome Assembly of Lutzomyia longipalpis.</title>
        <authorList>
            <person name="Richards S."/>
            <person name="Qu C."/>
            <person name="Dillon R."/>
            <person name="Worley K."/>
            <person name="Scherer S."/>
            <person name="Batterton M."/>
            <person name="Taylor A."/>
            <person name="Hawes A."/>
            <person name="Hernandez B."/>
            <person name="Kovar C."/>
            <person name="Mandapat C."/>
            <person name="Pham C."/>
            <person name="Qu C."/>
            <person name="Jing C."/>
            <person name="Bess C."/>
            <person name="Bandaranaike D."/>
            <person name="Ngo D."/>
            <person name="Ongeri F."/>
            <person name="Arias F."/>
            <person name="Lara F."/>
            <person name="Weissenberger G."/>
            <person name="Kamau G."/>
            <person name="Han H."/>
            <person name="Shen H."/>
            <person name="Dinh H."/>
            <person name="Khalil I."/>
            <person name="Jones J."/>
            <person name="Shafer J."/>
            <person name="Jayaseelan J."/>
            <person name="Quiroz J."/>
            <person name="Blankenburg K."/>
            <person name="Nguyen L."/>
            <person name="Jackson L."/>
            <person name="Francisco L."/>
            <person name="Tang L.-Y."/>
            <person name="Pu L.-L."/>
            <person name="Perales L."/>
            <person name="Lorensuhewa L."/>
            <person name="Munidasa M."/>
            <person name="Coyle M."/>
            <person name="Taylor M."/>
            <person name="Puazo M."/>
            <person name="Firestine M."/>
            <person name="Scheel M."/>
            <person name="Javaid M."/>
            <person name="Wang M."/>
            <person name="Li M."/>
            <person name="Tabassum N."/>
            <person name="Saada N."/>
            <person name="Osuji N."/>
            <person name="Aqrawi P."/>
            <person name="Fu Q."/>
            <person name="Thornton R."/>
            <person name="Raj R."/>
            <person name="Goodspeed R."/>
            <person name="Mata R."/>
            <person name="Najjar R."/>
            <person name="Gubbala S."/>
            <person name="Lee S."/>
            <person name="Denson S."/>
            <person name="Patil S."/>
            <person name="Macmil S."/>
            <person name="Qi S."/>
            <person name="Matskevitch T."/>
            <person name="Palculict T."/>
            <person name="Mathew T."/>
            <person name="Vee V."/>
            <person name="Velamala V."/>
            <person name="Korchina V."/>
            <person name="Cai W."/>
            <person name="Liu W."/>
            <person name="Dai W."/>
            <person name="Zou X."/>
            <person name="Zhu Y."/>
            <person name="Zhang Y."/>
            <person name="Wu Y.-Q."/>
            <person name="Xin Y."/>
            <person name="Nazarath L."/>
            <person name="Kovar C."/>
            <person name="Han Y."/>
            <person name="Muzny D."/>
            <person name="Gibbs R."/>
        </authorList>
    </citation>
    <scope>NUCLEOTIDE SEQUENCE [LARGE SCALE GENOMIC DNA]</scope>
    <source>
        <strain evidence="9">Jacobina</strain>
    </source>
</reference>
<evidence type="ECO:0000256" key="5">
    <source>
        <dbReference type="SAM" id="Phobius"/>
    </source>
</evidence>
<dbReference type="VEuPathDB" id="VectorBase:LLONM1_011738"/>
<evidence type="ECO:0000313" key="9">
    <source>
        <dbReference type="Proteomes" id="UP000092461"/>
    </source>
</evidence>
<dbReference type="VEuPathDB" id="VectorBase:LLONM1_003670"/>
<comment type="subcellular location">
    <subcellularLocation>
        <location evidence="1">Membrane</location>
        <topology evidence="1">Multi-pass membrane protein</topology>
    </subcellularLocation>
</comment>
<dbReference type="InterPro" id="IPR050382">
    <property type="entry name" value="MFS_Na/Anion_cotransporter"/>
</dbReference>
<dbReference type="InterPro" id="IPR020846">
    <property type="entry name" value="MFS_dom"/>
</dbReference>